<name>A0ABR8G4K6_9NOSO</name>
<dbReference type="EMBL" id="JACJTB010000063">
    <property type="protein sequence ID" value="MBD2598204.1"/>
    <property type="molecule type" value="Genomic_DNA"/>
</dbReference>
<sequence length="53" mass="5777">MFFTGKASGENEGKDLKCCVPERMCGNTGSSFAGFTLFTRQFYYTAIATGCCK</sequence>
<evidence type="ECO:0000313" key="2">
    <source>
        <dbReference type="Proteomes" id="UP000603457"/>
    </source>
</evidence>
<keyword evidence="2" id="KW-1185">Reference proteome</keyword>
<gene>
    <name evidence="1" type="ORF">H6G74_28340</name>
</gene>
<reference evidence="1 2" key="1">
    <citation type="journal article" date="2020" name="ISME J.">
        <title>Comparative genomics reveals insights into cyanobacterial evolution and habitat adaptation.</title>
        <authorList>
            <person name="Chen M.Y."/>
            <person name="Teng W.K."/>
            <person name="Zhao L."/>
            <person name="Hu C.X."/>
            <person name="Zhou Y.K."/>
            <person name="Han B.P."/>
            <person name="Song L.R."/>
            <person name="Shu W.S."/>
        </authorList>
    </citation>
    <scope>NUCLEOTIDE SEQUENCE [LARGE SCALE GENOMIC DNA]</scope>
    <source>
        <strain evidence="1 2">FACHB-130</strain>
    </source>
</reference>
<comment type="caution">
    <text evidence="1">The sequence shown here is derived from an EMBL/GenBank/DDBJ whole genome shotgun (WGS) entry which is preliminary data.</text>
</comment>
<dbReference type="Proteomes" id="UP000603457">
    <property type="component" value="Unassembled WGS sequence"/>
</dbReference>
<accession>A0ABR8G4K6</accession>
<dbReference type="RefSeq" id="WP_206756996.1">
    <property type="nucleotide sequence ID" value="NZ_JACJTB010000063.1"/>
</dbReference>
<evidence type="ECO:0000313" key="1">
    <source>
        <dbReference type="EMBL" id="MBD2598204.1"/>
    </source>
</evidence>
<proteinExistence type="predicted"/>
<protein>
    <submittedName>
        <fullName evidence="1">Uncharacterized protein</fullName>
    </submittedName>
</protein>
<organism evidence="1 2">
    <name type="scientific">Nostoc spongiaeforme FACHB-130</name>
    <dbReference type="NCBI Taxonomy" id="1357510"/>
    <lineage>
        <taxon>Bacteria</taxon>
        <taxon>Bacillati</taxon>
        <taxon>Cyanobacteriota</taxon>
        <taxon>Cyanophyceae</taxon>
        <taxon>Nostocales</taxon>
        <taxon>Nostocaceae</taxon>
        <taxon>Nostoc</taxon>
    </lineage>
</organism>